<dbReference type="InterPro" id="IPR011989">
    <property type="entry name" value="ARM-like"/>
</dbReference>
<keyword evidence="3" id="KW-1185">Reference proteome</keyword>
<dbReference type="SUPFAM" id="SSF48371">
    <property type="entry name" value="ARM repeat"/>
    <property type="match status" value="1"/>
</dbReference>
<feature type="region of interest" description="Disordered" evidence="1">
    <location>
        <begin position="499"/>
        <end position="533"/>
    </location>
</feature>
<dbReference type="AlphaFoldDB" id="A0AAD5GXN4"/>
<organism evidence="2 3">
    <name type="scientific">Chlorella ohadii</name>
    <dbReference type="NCBI Taxonomy" id="2649997"/>
    <lineage>
        <taxon>Eukaryota</taxon>
        <taxon>Viridiplantae</taxon>
        <taxon>Chlorophyta</taxon>
        <taxon>core chlorophytes</taxon>
        <taxon>Trebouxiophyceae</taxon>
        <taxon>Chlorellales</taxon>
        <taxon>Chlorellaceae</taxon>
        <taxon>Chlorella clade</taxon>
        <taxon>Chlorella</taxon>
    </lineage>
</organism>
<comment type="caution">
    <text evidence="2">The sequence shown here is derived from an EMBL/GenBank/DDBJ whole genome shotgun (WGS) entry which is preliminary data.</text>
</comment>
<feature type="compositionally biased region" description="Low complexity" evidence="1">
    <location>
        <begin position="23"/>
        <end position="62"/>
    </location>
</feature>
<protein>
    <submittedName>
        <fullName evidence="2">Uncharacterized protein</fullName>
    </submittedName>
</protein>
<reference evidence="2" key="1">
    <citation type="submission" date="2020-11" db="EMBL/GenBank/DDBJ databases">
        <title>Chlorella ohadii genome sequencing and assembly.</title>
        <authorList>
            <person name="Murik O."/>
            <person name="Treves H."/>
            <person name="Kedem I."/>
            <person name="Shotland Y."/>
            <person name="Kaplan A."/>
        </authorList>
    </citation>
    <scope>NUCLEOTIDE SEQUENCE</scope>
    <source>
        <strain evidence="2">1</strain>
    </source>
</reference>
<accession>A0AAD5GXN4</accession>
<dbReference type="Gene3D" id="1.25.10.10">
    <property type="entry name" value="Leucine-rich Repeat Variant"/>
    <property type="match status" value="2"/>
</dbReference>
<feature type="compositionally biased region" description="Low complexity" evidence="1">
    <location>
        <begin position="522"/>
        <end position="533"/>
    </location>
</feature>
<feature type="region of interest" description="Disordered" evidence="1">
    <location>
        <begin position="369"/>
        <end position="417"/>
    </location>
</feature>
<evidence type="ECO:0000313" key="3">
    <source>
        <dbReference type="Proteomes" id="UP001205105"/>
    </source>
</evidence>
<dbReference type="EMBL" id="JADXDR010000185">
    <property type="protein sequence ID" value="KAI7836481.1"/>
    <property type="molecule type" value="Genomic_DNA"/>
</dbReference>
<evidence type="ECO:0000313" key="2">
    <source>
        <dbReference type="EMBL" id="KAI7836481.1"/>
    </source>
</evidence>
<dbReference type="Proteomes" id="UP001205105">
    <property type="component" value="Unassembled WGS sequence"/>
</dbReference>
<feature type="region of interest" description="Disordered" evidence="1">
    <location>
        <begin position="1"/>
        <end position="62"/>
    </location>
</feature>
<feature type="compositionally biased region" description="Gly residues" evidence="1">
    <location>
        <begin position="505"/>
        <end position="521"/>
    </location>
</feature>
<proteinExistence type="predicted"/>
<evidence type="ECO:0000256" key="1">
    <source>
        <dbReference type="SAM" id="MobiDB-lite"/>
    </source>
</evidence>
<dbReference type="InterPro" id="IPR016024">
    <property type="entry name" value="ARM-type_fold"/>
</dbReference>
<gene>
    <name evidence="2" type="ORF">COHA_009633</name>
</gene>
<name>A0AAD5GXN4_9CHLO</name>
<sequence length="533" mass="52488">MASRVGKLGSPNGSGAALGGSGAPYAGAGLPPRTPESALTAASRARSARSTHSGSATPSEDMSMSLASAATSFSSAADVCLFAPASTEDAVHAVPALLSQLLSGRTDEQVLAARKLHAYCRHCGRPVEAAIVAAGGTHMLLIMLDSLDRVLRDVCTRLLTDLAADDRVRAEILSSPGGTAKVIQLMYKGILDGQASAGRFLELLAGSKDEAVQAALCHSKVVRMLCRTLEGAPTPRARGAALAALQAFCRQDAANLRKLVWSGGVAALVGVLQAADAPAAQQAAALQLLGAAVALQADAAASLASEDAIAALAQFVGAPEQPLAQQAEAADILVRVAAVPVKRAGAQQALTDHVLPRAFEIVHEAAAAAGQGEATTPRGSASGGGSADQTAATPEAPSLGSSLSSSGSPAMGAGRSAAAAAPSTADAAAAEAAQRRRLQAAAAAIVAQLVQQDAECCHSILFHAQLLRPAVHMLISGGRCAAAQQLLAAAKAYAAGLGGPPSPHNGGGGGGGSAGSSGGSDSGASEAAAAALA</sequence>
<feature type="compositionally biased region" description="Low complexity" evidence="1">
    <location>
        <begin position="396"/>
        <end position="417"/>
    </location>
</feature>